<evidence type="ECO:0000313" key="8">
    <source>
        <dbReference type="Proteomes" id="UP001438707"/>
    </source>
</evidence>
<keyword evidence="3 5" id="KW-0040">ANK repeat</keyword>
<evidence type="ECO:0000256" key="5">
    <source>
        <dbReference type="PROSITE-ProRule" id="PRU00023"/>
    </source>
</evidence>
<dbReference type="InterPro" id="IPR014352">
    <property type="entry name" value="FERM/acyl-CoA-bd_prot_sf"/>
</dbReference>
<evidence type="ECO:0000256" key="4">
    <source>
        <dbReference type="ARBA" id="ARBA00023121"/>
    </source>
</evidence>
<dbReference type="Gene3D" id="1.25.40.20">
    <property type="entry name" value="Ankyrin repeat-containing domain"/>
    <property type="match status" value="2"/>
</dbReference>
<dbReference type="InterPro" id="IPR000582">
    <property type="entry name" value="Acyl-CoA-binding_protein"/>
</dbReference>
<accession>A0AAW1RGX8</accession>
<comment type="caution">
    <text evidence="7">The sequence shown here is derived from an EMBL/GenBank/DDBJ whole genome shotgun (WGS) entry which is preliminary data.</text>
</comment>
<evidence type="ECO:0000313" key="7">
    <source>
        <dbReference type="EMBL" id="KAK9832959.1"/>
    </source>
</evidence>
<dbReference type="Gene3D" id="1.20.80.10">
    <property type="match status" value="1"/>
</dbReference>
<feature type="repeat" description="ANK" evidence="5">
    <location>
        <begin position="195"/>
        <end position="227"/>
    </location>
</feature>
<dbReference type="InterPro" id="IPR002110">
    <property type="entry name" value="Ankyrin_rpt"/>
</dbReference>
<gene>
    <name evidence="7" type="ORF">WJX74_002919</name>
</gene>
<dbReference type="InterPro" id="IPR022408">
    <property type="entry name" value="Acyl-CoA-binding_prot_CS"/>
</dbReference>
<protein>
    <recommendedName>
        <fullName evidence="6">ACB domain-containing protein</fullName>
    </recommendedName>
</protein>
<dbReference type="PANTHER" id="PTHR24119:SF0">
    <property type="entry name" value="ACYL-COA-BINDING DOMAIN-CONTAINING PROTEIN 6"/>
    <property type="match status" value="1"/>
</dbReference>
<dbReference type="PROSITE" id="PS50088">
    <property type="entry name" value="ANK_REPEAT"/>
    <property type="match status" value="2"/>
</dbReference>
<dbReference type="PANTHER" id="PTHR24119">
    <property type="entry name" value="ACYL-COA-BINDING DOMAIN-CONTAINING PROTEIN 6"/>
    <property type="match status" value="1"/>
</dbReference>
<evidence type="ECO:0000259" key="6">
    <source>
        <dbReference type="PROSITE" id="PS51228"/>
    </source>
</evidence>
<dbReference type="SUPFAM" id="SSF47027">
    <property type="entry name" value="Acyl-CoA binding protein"/>
    <property type="match status" value="1"/>
</dbReference>
<keyword evidence="8" id="KW-1185">Reference proteome</keyword>
<keyword evidence="4" id="KW-0446">Lipid-binding</keyword>
<proteinExistence type="inferred from homology"/>
<dbReference type="EMBL" id="JALJOS010000011">
    <property type="protein sequence ID" value="KAK9832959.1"/>
    <property type="molecule type" value="Genomic_DNA"/>
</dbReference>
<evidence type="ECO:0000256" key="1">
    <source>
        <dbReference type="ARBA" id="ARBA00005567"/>
    </source>
</evidence>
<dbReference type="Proteomes" id="UP001438707">
    <property type="component" value="Unassembled WGS sequence"/>
</dbReference>
<sequence length="246" mass="26120">MQQQTEHDFEEATSVVASAAVSGRPALSDDAKLAFYGLFKQATVGDNATPRPNFFDRKGRAKWVAWAELEGMPASEARLGYIELLKQLVPSWKSQEEDQSKPVGTSLGPVISSLASTSESTTLGAGPGPEVGSLHAAAMEGDMDALNAGIAQGLPVNARDPDGCSPLHWAADKGHVQIIRRLAESGADLNPRDSDGQTPLHYAALSEQQQAFLELHQLGAAVDVADNDGQTAKGIAPTQWKLPWDP</sequence>
<dbReference type="PROSITE" id="PS51228">
    <property type="entry name" value="ACB_2"/>
    <property type="match status" value="1"/>
</dbReference>
<dbReference type="InterPro" id="IPR035984">
    <property type="entry name" value="Acyl-CoA-binding_sf"/>
</dbReference>
<dbReference type="SMART" id="SM00248">
    <property type="entry name" value="ANK"/>
    <property type="match status" value="2"/>
</dbReference>
<dbReference type="GO" id="GO:0000062">
    <property type="term" value="F:fatty-acyl-CoA binding"/>
    <property type="evidence" value="ECO:0007669"/>
    <property type="project" value="InterPro"/>
</dbReference>
<dbReference type="PRINTS" id="PR00689">
    <property type="entry name" value="ACOABINDINGP"/>
</dbReference>
<dbReference type="PROSITE" id="PS50297">
    <property type="entry name" value="ANK_REP_REGION"/>
    <property type="match status" value="2"/>
</dbReference>
<dbReference type="Pfam" id="PF00887">
    <property type="entry name" value="ACBP"/>
    <property type="match status" value="1"/>
</dbReference>
<evidence type="ECO:0000256" key="3">
    <source>
        <dbReference type="ARBA" id="ARBA00023043"/>
    </source>
</evidence>
<name>A0AAW1RGX8_9CHLO</name>
<dbReference type="InterPro" id="IPR036770">
    <property type="entry name" value="Ankyrin_rpt-contain_sf"/>
</dbReference>
<dbReference type="SUPFAM" id="SSF48403">
    <property type="entry name" value="Ankyrin repeat"/>
    <property type="match status" value="1"/>
</dbReference>
<feature type="repeat" description="ANK" evidence="5">
    <location>
        <begin position="162"/>
        <end position="194"/>
    </location>
</feature>
<organism evidence="7 8">
    <name type="scientific">Apatococcus lobatus</name>
    <dbReference type="NCBI Taxonomy" id="904363"/>
    <lineage>
        <taxon>Eukaryota</taxon>
        <taxon>Viridiplantae</taxon>
        <taxon>Chlorophyta</taxon>
        <taxon>core chlorophytes</taxon>
        <taxon>Trebouxiophyceae</taxon>
        <taxon>Chlorellales</taxon>
        <taxon>Chlorellaceae</taxon>
        <taxon>Apatococcus</taxon>
    </lineage>
</organism>
<dbReference type="Pfam" id="PF12796">
    <property type="entry name" value="Ank_2"/>
    <property type="match status" value="1"/>
</dbReference>
<evidence type="ECO:0000256" key="2">
    <source>
        <dbReference type="ARBA" id="ARBA00022737"/>
    </source>
</evidence>
<feature type="domain" description="ACB" evidence="6">
    <location>
        <begin position="5"/>
        <end position="94"/>
    </location>
</feature>
<keyword evidence="2" id="KW-0677">Repeat</keyword>
<dbReference type="PROSITE" id="PS00880">
    <property type="entry name" value="ACB_1"/>
    <property type="match status" value="1"/>
</dbReference>
<dbReference type="AlphaFoldDB" id="A0AAW1RGX8"/>
<comment type="similarity">
    <text evidence="1">Belongs to the ACBP family.</text>
</comment>
<reference evidence="7 8" key="1">
    <citation type="journal article" date="2024" name="Nat. Commun.">
        <title>Phylogenomics reveals the evolutionary origins of lichenization in chlorophyte algae.</title>
        <authorList>
            <person name="Puginier C."/>
            <person name="Libourel C."/>
            <person name="Otte J."/>
            <person name="Skaloud P."/>
            <person name="Haon M."/>
            <person name="Grisel S."/>
            <person name="Petersen M."/>
            <person name="Berrin J.G."/>
            <person name="Delaux P.M."/>
            <person name="Dal Grande F."/>
            <person name="Keller J."/>
        </authorList>
    </citation>
    <scope>NUCLEOTIDE SEQUENCE [LARGE SCALE GENOMIC DNA]</scope>
    <source>
        <strain evidence="7 8">SAG 2145</strain>
    </source>
</reference>